<protein>
    <submittedName>
        <fullName evidence="1">Uncharacterized protein</fullName>
    </submittedName>
</protein>
<gene>
    <name evidence="1" type="ORF">JYU34_020544</name>
</gene>
<accession>A0ABQ7PUM8</accession>
<dbReference type="Proteomes" id="UP000823941">
    <property type="component" value="Chromosome 28"/>
</dbReference>
<proteinExistence type="predicted"/>
<keyword evidence="2" id="KW-1185">Reference proteome</keyword>
<evidence type="ECO:0000313" key="1">
    <source>
        <dbReference type="EMBL" id="KAG7296684.1"/>
    </source>
</evidence>
<organism evidence="1 2">
    <name type="scientific">Plutella xylostella</name>
    <name type="common">Diamondback moth</name>
    <name type="synonym">Plutella maculipennis</name>
    <dbReference type="NCBI Taxonomy" id="51655"/>
    <lineage>
        <taxon>Eukaryota</taxon>
        <taxon>Metazoa</taxon>
        <taxon>Ecdysozoa</taxon>
        <taxon>Arthropoda</taxon>
        <taxon>Hexapoda</taxon>
        <taxon>Insecta</taxon>
        <taxon>Pterygota</taxon>
        <taxon>Neoptera</taxon>
        <taxon>Endopterygota</taxon>
        <taxon>Lepidoptera</taxon>
        <taxon>Glossata</taxon>
        <taxon>Ditrysia</taxon>
        <taxon>Yponomeutoidea</taxon>
        <taxon>Plutellidae</taxon>
        <taxon>Plutella</taxon>
    </lineage>
</organism>
<name>A0ABQ7PUM8_PLUXY</name>
<evidence type="ECO:0000313" key="2">
    <source>
        <dbReference type="Proteomes" id="UP000823941"/>
    </source>
</evidence>
<reference evidence="1 2" key="1">
    <citation type="submission" date="2021-06" db="EMBL/GenBank/DDBJ databases">
        <title>A haploid diamondback moth (Plutella xylostella L.) genome assembly resolves 31 chromosomes and identifies a diamide resistance mutation.</title>
        <authorList>
            <person name="Ward C.M."/>
            <person name="Perry K.D."/>
            <person name="Baker G."/>
            <person name="Powis K."/>
            <person name="Heckel D.G."/>
            <person name="Baxter S.W."/>
        </authorList>
    </citation>
    <scope>NUCLEOTIDE SEQUENCE [LARGE SCALE GENOMIC DNA]</scope>
    <source>
        <strain evidence="1 2">LV</strain>
        <tissue evidence="1">Single pupa</tissue>
    </source>
</reference>
<comment type="caution">
    <text evidence="1">The sequence shown here is derived from an EMBL/GenBank/DDBJ whole genome shotgun (WGS) entry which is preliminary data.</text>
</comment>
<feature type="non-terminal residue" evidence="1">
    <location>
        <position position="1"/>
    </location>
</feature>
<sequence>APVMTSLLPLCSAMTWTSWPLMKPGSVRGRTTVPRSYRATGCITRHVLEDNGSEGEG</sequence>
<dbReference type="EMBL" id="JAHIBW010000028">
    <property type="protein sequence ID" value="KAG7296684.1"/>
    <property type="molecule type" value="Genomic_DNA"/>
</dbReference>